<organism evidence="2 3">
    <name type="scientific">Algoriphagus iocasae</name>
    <dbReference type="NCBI Taxonomy" id="1836499"/>
    <lineage>
        <taxon>Bacteria</taxon>
        <taxon>Pseudomonadati</taxon>
        <taxon>Bacteroidota</taxon>
        <taxon>Cytophagia</taxon>
        <taxon>Cytophagales</taxon>
        <taxon>Cyclobacteriaceae</taxon>
        <taxon>Algoriphagus</taxon>
    </lineage>
</organism>
<keyword evidence="1" id="KW-0812">Transmembrane</keyword>
<reference evidence="2 3" key="1">
    <citation type="submission" date="2020-08" db="EMBL/GenBank/DDBJ databases">
        <title>Genomic Encyclopedia of Type Strains, Phase IV (KMG-IV): sequencing the most valuable type-strain genomes for metagenomic binning, comparative biology and taxonomic classification.</title>
        <authorList>
            <person name="Goeker M."/>
        </authorList>
    </citation>
    <scope>NUCLEOTIDE SEQUENCE [LARGE SCALE GENOMIC DNA]</scope>
    <source>
        <strain evidence="2 3">DSM 102044</strain>
    </source>
</reference>
<accession>A0A841MKH4</accession>
<keyword evidence="1" id="KW-1133">Transmembrane helix</keyword>
<feature type="transmembrane region" description="Helical" evidence="1">
    <location>
        <begin position="20"/>
        <end position="45"/>
    </location>
</feature>
<evidence type="ECO:0000256" key="1">
    <source>
        <dbReference type="SAM" id="Phobius"/>
    </source>
</evidence>
<gene>
    <name evidence="2" type="ORF">FHS59_001484</name>
</gene>
<proteinExistence type="predicted"/>
<sequence length="216" mass="24576">MFKVISYILGLVVVGYLSFHYPLFAFVLLAVLGLILIYVLIAAIVRLLRKTIHGKWFYVPLSLIGMILFGLIISLMAPLEEPVIHTGNASEELAYAYQMDQGDRKNLKFFLGAYRSTMKERDSTRLNQVIQLIRNDKQDGGMDSFHAAFVLHHNPARDSTLYRQAHNLAKQAASEPSLADNFQVQWLSKATYDRWMLSIGKEQKYDTQGGVSFEIK</sequence>
<dbReference type="EMBL" id="JACIJO010000001">
    <property type="protein sequence ID" value="MBB6325869.1"/>
    <property type="molecule type" value="Genomic_DNA"/>
</dbReference>
<dbReference type="RefSeq" id="WP_184494444.1">
    <property type="nucleotide sequence ID" value="NZ_JACIJO010000001.1"/>
</dbReference>
<dbReference type="AlphaFoldDB" id="A0A841MKH4"/>
<evidence type="ECO:0000313" key="2">
    <source>
        <dbReference type="EMBL" id="MBB6325869.1"/>
    </source>
</evidence>
<protein>
    <submittedName>
        <fullName evidence="2">Uncharacterized protein</fullName>
    </submittedName>
</protein>
<keyword evidence="1" id="KW-0472">Membrane</keyword>
<name>A0A841MKH4_9BACT</name>
<dbReference type="Proteomes" id="UP000588604">
    <property type="component" value="Unassembled WGS sequence"/>
</dbReference>
<comment type="caution">
    <text evidence="2">The sequence shown here is derived from an EMBL/GenBank/DDBJ whole genome shotgun (WGS) entry which is preliminary data.</text>
</comment>
<evidence type="ECO:0000313" key="3">
    <source>
        <dbReference type="Proteomes" id="UP000588604"/>
    </source>
</evidence>
<feature type="transmembrane region" description="Helical" evidence="1">
    <location>
        <begin position="57"/>
        <end position="77"/>
    </location>
</feature>
<keyword evidence="3" id="KW-1185">Reference proteome</keyword>